<dbReference type="PANTHER" id="PTHR43399:SF4">
    <property type="entry name" value="CELL WALL-ASSOCIATED PROTEASE"/>
    <property type="match status" value="1"/>
</dbReference>
<dbReference type="InterPro" id="IPR013783">
    <property type="entry name" value="Ig-like_fold"/>
</dbReference>
<dbReference type="Proteomes" id="UP001589607">
    <property type="component" value="Unassembled WGS sequence"/>
</dbReference>
<dbReference type="InterPro" id="IPR023828">
    <property type="entry name" value="Peptidase_S8_Ser-AS"/>
</dbReference>
<dbReference type="InterPro" id="IPR045474">
    <property type="entry name" value="GEVED"/>
</dbReference>
<dbReference type="Pfam" id="PF00041">
    <property type="entry name" value="fn3"/>
    <property type="match status" value="1"/>
</dbReference>
<dbReference type="PROSITE" id="PS50853">
    <property type="entry name" value="FN3"/>
    <property type="match status" value="1"/>
</dbReference>
<dbReference type="Gene3D" id="3.40.50.200">
    <property type="entry name" value="Peptidase S8/S53 domain"/>
    <property type="match status" value="1"/>
</dbReference>
<evidence type="ECO:0000256" key="5">
    <source>
        <dbReference type="ARBA" id="ARBA00022825"/>
    </source>
</evidence>
<dbReference type="InterPro" id="IPR034058">
    <property type="entry name" value="TagA/B/C/D_pept_dom"/>
</dbReference>
<gene>
    <name evidence="8" type="ORF">ACFFVF_19725</name>
</gene>
<protein>
    <submittedName>
        <fullName evidence="8">S8 family serine peptidase</fullName>
    </submittedName>
</protein>
<dbReference type="InterPro" id="IPR026444">
    <property type="entry name" value="Secre_tail"/>
</dbReference>
<dbReference type="CDD" id="cd00063">
    <property type="entry name" value="FN3"/>
    <property type="match status" value="1"/>
</dbReference>
<dbReference type="PROSITE" id="PS51892">
    <property type="entry name" value="SUBTILASE"/>
    <property type="match status" value="1"/>
</dbReference>
<dbReference type="PROSITE" id="PS00138">
    <property type="entry name" value="SUBTILASE_SER"/>
    <property type="match status" value="1"/>
</dbReference>
<dbReference type="NCBIfam" id="TIGR04183">
    <property type="entry name" value="Por_Secre_tail"/>
    <property type="match status" value="1"/>
</dbReference>
<evidence type="ECO:0000256" key="2">
    <source>
        <dbReference type="ARBA" id="ARBA00022670"/>
    </source>
</evidence>
<reference evidence="8 9" key="1">
    <citation type="submission" date="2024-09" db="EMBL/GenBank/DDBJ databases">
        <authorList>
            <person name="Sun Q."/>
            <person name="Mori K."/>
        </authorList>
    </citation>
    <scope>NUCLEOTIDE SEQUENCE [LARGE SCALE GENOMIC DNA]</scope>
    <source>
        <strain evidence="8 9">CECT 7955</strain>
    </source>
</reference>
<sequence>MVTKNNFRGLLFASLLCSLPNVFGQTETERMQIINEYDTQEITKLSSSFLEKEKANKKAAVAFAKTNNIPVYVNLEDGGVAELQKIETDGSLIYYRTFNVAAAKSTRANHLNSGGSLGLNLDGQNMIAYVWDGGHARVTHQEYDGVGGSNRVSVEDASTEGGTRLNFHAAHVTGTITASGAVASAKGMASQSRVRGYMWNNDLSEATTAAGNGMLISNHSYGYRSDLVSDYYFGAYITDSKDWDNLMYNAPNYLMVVAAGNDGNTNYNSQPLNSSYPQYDKLTGHSTSKNNLVVANAQDANIDSNGNLVSVSINSSSSQGPTDDLRIKPDITGNGTSVYSSSHSSDTAYQSLTGTSMASPNVAGTLLLLQQHYNNLNGSFMRSATLKGVALHTADDAGSNGPDAIFGWGLLNGKKAAQAISQRGNQSIVDQRTLQPGQSYTVTVNSDGVNSLLASVCWTDPAGTATTTANSSIARLVNDLDIRITKASTTYLPWRLTGVNTNGLGDNSKDNFERVDLANASGQYTITITHKGSTLVGGSQNYTLVVTGVTNTTTVCDATVPVSLNSSGTTSSSTSLSWSSVAGASYEVRYKTITASTWTTVTSGSNSIVISGLLSETNYEAQVRSICSNGDASAFSSSKQFTTLADSAVTYCDSKGNSVADEYIDFVGLNNMSNATGANGGYADFTNLTANLPYGTNTVYVSAGFTGSSYNEYWSVWIDYDKNGTFENSERVVNGSSSSSATLSGSFTVPTTALSGNTRMRVQMKYNANSTPCEAFTYGEVEDYTVNIGATAGVNSISSNEGFGNEEGNYDFIVYPNPVKGMLNINVLDNRVVTFTIYNLIGQKIISGDNNEAGIDVSKMPSGIYVVEVNDGQKTISKKFVKE</sequence>
<accession>A0ABV5GTM1</accession>
<keyword evidence="4 6" id="KW-0378">Hydrolase</keyword>
<dbReference type="InterPro" id="IPR036852">
    <property type="entry name" value="Peptidase_S8/S53_dom_sf"/>
</dbReference>
<dbReference type="Pfam" id="PF18962">
    <property type="entry name" value="Por_Secre_tail"/>
    <property type="match status" value="1"/>
</dbReference>
<dbReference type="SUPFAM" id="SSF49785">
    <property type="entry name" value="Galactose-binding domain-like"/>
    <property type="match status" value="1"/>
</dbReference>
<proteinExistence type="inferred from homology"/>
<feature type="active site" description="Charge relay system" evidence="6">
    <location>
        <position position="132"/>
    </location>
</feature>
<organism evidence="8 9">
    <name type="scientific">Flavobacterium jumunjinense</name>
    <dbReference type="NCBI Taxonomy" id="998845"/>
    <lineage>
        <taxon>Bacteria</taxon>
        <taxon>Pseudomonadati</taxon>
        <taxon>Bacteroidota</taxon>
        <taxon>Flavobacteriia</taxon>
        <taxon>Flavobacteriales</taxon>
        <taxon>Flavobacteriaceae</taxon>
        <taxon>Flavobacterium</taxon>
    </lineage>
</organism>
<dbReference type="SUPFAM" id="SSF49265">
    <property type="entry name" value="Fibronectin type III"/>
    <property type="match status" value="1"/>
</dbReference>
<feature type="active site" description="Charge relay system" evidence="6">
    <location>
        <position position="168"/>
    </location>
</feature>
<keyword evidence="9" id="KW-1185">Reference proteome</keyword>
<comment type="caution">
    <text evidence="8">The sequence shown here is derived from an EMBL/GenBank/DDBJ whole genome shotgun (WGS) entry which is preliminary data.</text>
</comment>
<evidence type="ECO:0000259" key="7">
    <source>
        <dbReference type="PROSITE" id="PS50853"/>
    </source>
</evidence>
<dbReference type="Pfam" id="PF00082">
    <property type="entry name" value="Peptidase_S8"/>
    <property type="match status" value="1"/>
</dbReference>
<dbReference type="InterPro" id="IPR000209">
    <property type="entry name" value="Peptidase_S8/S53_dom"/>
</dbReference>
<evidence type="ECO:0000313" key="8">
    <source>
        <dbReference type="EMBL" id="MFB9098742.1"/>
    </source>
</evidence>
<dbReference type="InterPro" id="IPR051048">
    <property type="entry name" value="Peptidase_S8/S53_subtilisin"/>
</dbReference>
<dbReference type="InterPro" id="IPR003961">
    <property type="entry name" value="FN3_dom"/>
</dbReference>
<dbReference type="SMART" id="SM00060">
    <property type="entry name" value="FN3"/>
    <property type="match status" value="1"/>
</dbReference>
<keyword evidence="5 6" id="KW-0720">Serine protease</keyword>
<dbReference type="CDD" id="cd04842">
    <property type="entry name" value="Peptidases_S8_Kp43_protease"/>
    <property type="match status" value="1"/>
</dbReference>
<dbReference type="Gene3D" id="2.60.120.380">
    <property type="match status" value="1"/>
</dbReference>
<feature type="active site" description="Charge relay system" evidence="6">
    <location>
        <position position="356"/>
    </location>
</feature>
<dbReference type="InterPro" id="IPR008979">
    <property type="entry name" value="Galactose-bd-like_sf"/>
</dbReference>
<evidence type="ECO:0000313" key="9">
    <source>
        <dbReference type="Proteomes" id="UP001589607"/>
    </source>
</evidence>
<dbReference type="InterPro" id="IPR036116">
    <property type="entry name" value="FN3_sf"/>
</dbReference>
<dbReference type="EMBL" id="JBHMEY010000094">
    <property type="protein sequence ID" value="MFB9098742.1"/>
    <property type="molecule type" value="Genomic_DNA"/>
</dbReference>
<feature type="domain" description="Fibronectin type-III" evidence="7">
    <location>
        <begin position="560"/>
        <end position="646"/>
    </location>
</feature>
<dbReference type="Gene3D" id="2.60.40.10">
    <property type="entry name" value="Immunoglobulins"/>
    <property type="match status" value="1"/>
</dbReference>
<evidence type="ECO:0000256" key="3">
    <source>
        <dbReference type="ARBA" id="ARBA00022729"/>
    </source>
</evidence>
<dbReference type="RefSeq" id="WP_236458538.1">
    <property type="nucleotide sequence ID" value="NZ_CBCSGE010000001.1"/>
</dbReference>
<evidence type="ECO:0000256" key="1">
    <source>
        <dbReference type="ARBA" id="ARBA00011073"/>
    </source>
</evidence>
<dbReference type="Pfam" id="PF20009">
    <property type="entry name" value="GEVED"/>
    <property type="match status" value="1"/>
</dbReference>
<dbReference type="SUPFAM" id="SSF52743">
    <property type="entry name" value="Subtilisin-like"/>
    <property type="match status" value="1"/>
</dbReference>
<evidence type="ECO:0000256" key="4">
    <source>
        <dbReference type="ARBA" id="ARBA00022801"/>
    </source>
</evidence>
<keyword evidence="2 6" id="KW-0645">Protease</keyword>
<comment type="similarity">
    <text evidence="1 6">Belongs to the peptidase S8 family.</text>
</comment>
<name>A0ABV5GTM1_9FLAO</name>
<evidence type="ECO:0000256" key="6">
    <source>
        <dbReference type="PROSITE-ProRule" id="PRU01240"/>
    </source>
</evidence>
<dbReference type="PANTHER" id="PTHR43399">
    <property type="entry name" value="SUBTILISIN-RELATED"/>
    <property type="match status" value="1"/>
</dbReference>
<keyword evidence="3" id="KW-0732">Signal</keyword>